<dbReference type="InterPro" id="IPR036128">
    <property type="entry name" value="Plus3-like_sf"/>
</dbReference>
<dbReference type="PROSITE" id="PS51925">
    <property type="entry name" value="SWIB_MDM2"/>
    <property type="match status" value="1"/>
</dbReference>
<protein>
    <recommendedName>
        <fullName evidence="8">Plus3 domain-containing protein</fullName>
    </recommendedName>
</protein>
<keyword evidence="7" id="KW-1185">Reference proteome</keyword>
<keyword evidence="2" id="KW-0863">Zinc-finger</keyword>
<gene>
    <name evidence="6" type="ORF">P3X46_018304</name>
</gene>
<dbReference type="Pfam" id="PF22908">
    <property type="entry name" value="PHD_NSD"/>
    <property type="match status" value="1"/>
</dbReference>
<dbReference type="Pfam" id="PF02201">
    <property type="entry name" value="SWIB"/>
    <property type="match status" value="1"/>
</dbReference>
<dbReference type="CDD" id="cd10567">
    <property type="entry name" value="SWIB-MDM2_like"/>
    <property type="match status" value="1"/>
</dbReference>
<dbReference type="SUPFAM" id="SSF47592">
    <property type="entry name" value="SWIB/MDM2 domain"/>
    <property type="match status" value="1"/>
</dbReference>
<dbReference type="SUPFAM" id="SSF159042">
    <property type="entry name" value="Plus3-like"/>
    <property type="match status" value="1"/>
</dbReference>
<dbReference type="InterPro" id="IPR001965">
    <property type="entry name" value="Znf_PHD"/>
</dbReference>
<feature type="domain" description="DM2" evidence="5">
    <location>
        <begin position="214"/>
        <end position="297"/>
    </location>
</feature>
<evidence type="ECO:0000256" key="1">
    <source>
        <dbReference type="ARBA" id="ARBA00022723"/>
    </source>
</evidence>
<evidence type="ECO:0000256" key="3">
    <source>
        <dbReference type="ARBA" id="ARBA00022833"/>
    </source>
</evidence>
<comment type="caution">
    <text evidence="6">The sequence shown here is derived from an EMBL/GenBank/DDBJ whole genome shotgun (WGS) entry which is preliminary data.</text>
</comment>
<evidence type="ECO:0000259" key="4">
    <source>
        <dbReference type="PROSITE" id="PS51360"/>
    </source>
</evidence>
<dbReference type="InterPro" id="IPR003121">
    <property type="entry name" value="SWIB_MDM2_domain"/>
</dbReference>
<dbReference type="Pfam" id="PF25980">
    <property type="entry name" value="NERD_plant"/>
    <property type="match status" value="1"/>
</dbReference>
<dbReference type="InterPro" id="IPR058668">
    <property type="entry name" value="NERD_dom"/>
</dbReference>
<accession>A0ABQ9LQC7</accession>
<dbReference type="PANTHER" id="PTHR46851:SF22">
    <property type="entry name" value="ZINC ION BINDING _ DNA BINDING PROTEIN"/>
    <property type="match status" value="1"/>
</dbReference>
<keyword evidence="3" id="KW-0862">Zinc</keyword>
<proteinExistence type="predicted"/>
<dbReference type="PANTHER" id="PTHR46851">
    <property type="entry name" value="OS01G0884500 PROTEIN"/>
    <property type="match status" value="1"/>
</dbReference>
<dbReference type="InterPro" id="IPR036885">
    <property type="entry name" value="SWIB_MDM2_dom_sf"/>
</dbReference>
<dbReference type="InterPro" id="IPR045894">
    <property type="entry name" value="At5g08430-like"/>
</dbReference>
<dbReference type="InterPro" id="IPR013083">
    <property type="entry name" value="Znf_RING/FYVE/PHD"/>
</dbReference>
<evidence type="ECO:0000259" key="5">
    <source>
        <dbReference type="PROSITE" id="PS51925"/>
    </source>
</evidence>
<evidence type="ECO:0000313" key="7">
    <source>
        <dbReference type="Proteomes" id="UP001174677"/>
    </source>
</evidence>
<dbReference type="Proteomes" id="UP001174677">
    <property type="component" value="Chromosome 10"/>
</dbReference>
<keyword evidence="1" id="KW-0479">Metal-binding</keyword>
<dbReference type="InterPro" id="IPR055198">
    <property type="entry name" value="NSD_PHD"/>
</dbReference>
<dbReference type="Gene3D" id="3.90.70.200">
    <property type="entry name" value="Plus-3 domain"/>
    <property type="match status" value="1"/>
</dbReference>
<dbReference type="EMBL" id="JARPOI010000010">
    <property type="protein sequence ID" value="KAJ9170176.1"/>
    <property type="molecule type" value="Genomic_DNA"/>
</dbReference>
<dbReference type="SUPFAM" id="SSF57903">
    <property type="entry name" value="FYVE/PHD zinc finger"/>
    <property type="match status" value="1"/>
</dbReference>
<evidence type="ECO:0000256" key="2">
    <source>
        <dbReference type="ARBA" id="ARBA00022771"/>
    </source>
</evidence>
<dbReference type="InterPro" id="IPR004343">
    <property type="entry name" value="Plus-3_dom"/>
</dbReference>
<dbReference type="CDD" id="cd15568">
    <property type="entry name" value="PHD5_NSD"/>
    <property type="match status" value="1"/>
</dbReference>
<organism evidence="6 7">
    <name type="scientific">Hevea brasiliensis</name>
    <name type="common">Para rubber tree</name>
    <name type="synonym">Siphonia brasiliensis</name>
    <dbReference type="NCBI Taxonomy" id="3981"/>
    <lineage>
        <taxon>Eukaryota</taxon>
        <taxon>Viridiplantae</taxon>
        <taxon>Streptophyta</taxon>
        <taxon>Embryophyta</taxon>
        <taxon>Tracheophyta</taxon>
        <taxon>Spermatophyta</taxon>
        <taxon>Magnoliopsida</taxon>
        <taxon>eudicotyledons</taxon>
        <taxon>Gunneridae</taxon>
        <taxon>Pentapetalae</taxon>
        <taxon>rosids</taxon>
        <taxon>fabids</taxon>
        <taxon>Malpighiales</taxon>
        <taxon>Euphorbiaceae</taxon>
        <taxon>Crotonoideae</taxon>
        <taxon>Micrandreae</taxon>
        <taxon>Hevea</taxon>
    </lineage>
</organism>
<evidence type="ECO:0008006" key="8">
    <source>
        <dbReference type="Google" id="ProtNLM"/>
    </source>
</evidence>
<dbReference type="SMART" id="SM00249">
    <property type="entry name" value="PHD"/>
    <property type="match status" value="1"/>
</dbReference>
<evidence type="ECO:0000313" key="6">
    <source>
        <dbReference type="EMBL" id="KAJ9170176.1"/>
    </source>
</evidence>
<dbReference type="PROSITE" id="PS51360">
    <property type="entry name" value="PLUS3"/>
    <property type="match status" value="1"/>
</dbReference>
<dbReference type="Gene3D" id="1.10.245.10">
    <property type="entry name" value="SWIB/MDM2 domain"/>
    <property type="match status" value="1"/>
</dbReference>
<dbReference type="Pfam" id="PF03126">
    <property type="entry name" value="Plus-3"/>
    <property type="match status" value="1"/>
</dbReference>
<feature type="domain" description="Plus3" evidence="4">
    <location>
        <begin position="354"/>
        <end position="483"/>
    </location>
</feature>
<name>A0ABQ9LQC7_HEVBR</name>
<dbReference type="SMART" id="SM00719">
    <property type="entry name" value="Plus3"/>
    <property type="match status" value="1"/>
</dbReference>
<sequence length="564" mass="65186">MKSRRKLKKCQIVKEKDCEDWCFVCKDGGDLILCDFNDCLKVYHPGCVGKDDSFVKTGEHWTCDRHSCLICHKSPKFYCYCCPNAICGQCVIAAEFAPVRGKKGLCSECLELVLLVEDKEDLEIDGGKIDLGDRDTYECLFLEYWDIIKEDEGLSLDDVYTADARLKKGQHSNYSFKSKTIGKGKKDNILILSDSDLDDTQEFERTVKGKRSKALEFMGWGSKPLIEFLSSLGKDTTKELSQYDVHSIICEYIQGKRLFDPRKRKRILCDERLYSVFRRRSMNKNKLYNLLEAHFVVNLDLSDEDEKLDEAEGFSHKKTEKNLVIHKKQRTVSSNGNLQELEVDPSVRESCFASIVPDNIRLVYLRKSLVEELLKDPESFERKVVGSFVRVKNDPRDCVLRNSHQLLQVTGIKKISTTGENNGDIVLRVSNFPTDVCIYMLSDSDFCEEEIDDLKQKVEKEFLPKPTVAELEEKAKYLREDIMKDWIEKELVRLQKRIDFANEKGWRRELDEYLQQLELLKKPSEQERIIKQSPKVTAALVQRKTGSVEFVESSPEHDRSPINP</sequence>
<dbReference type="Gene3D" id="3.30.40.10">
    <property type="entry name" value="Zinc/RING finger domain, C3HC4 (zinc finger)"/>
    <property type="match status" value="1"/>
</dbReference>
<dbReference type="InterPro" id="IPR011011">
    <property type="entry name" value="Znf_FYVE_PHD"/>
</dbReference>
<reference evidence="6 7" key="1">
    <citation type="journal article" date="2023" name="Plant Biotechnol. J.">
        <title>Chromosome-level wild Hevea brasiliensis genome provides new tools for genomic-assisted breeding and valuable loci to elevate rubber yield.</title>
        <authorList>
            <person name="Cheng H."/>
            <person name="Song X."/>
            <person name="Hu Y."/>
            <person name="Wu T."/>
            <person name="Yang Q."/>
            <person name="An Z."/>
            <person name="Feng S."/>
            <person name="Deng Z."/>
            <person name="Wu W."/>
            <person name="Zeng X."/>
            <person name="Tu M."/>
            <person name="Wang X."/>
            <person name="Huang H."/>
        </authorList>
    </citation>
    <scope>NUCLEOTIDE SEQUENCE [LARGE SCALE GENOMIC DNA]</scope>
    <source>
        <strain evidence="6">MT/VB/25A 57/8</strain>
    </source>
</reference>